<accession>A0A2S7U2A9</accession>
<dbReference type="AlphaFoldDB" id="A0A2S7U2A9"/>
<organism evidence="4 5">
    <name type="scientific">Rubritalea profundi</name>
    <dbReference type="NCBI Taxonomy" id="1658618"/>
    <lineage>
        <taxon>Bacteria</taxon>
        <taxon>Pseudomonadati</taxon>
        <taxon>Verrucomicrobiota</taxon>
        <taxon>Verrucomicrobiia</taxon>
        <taxon>Verrucomicrobiales</taxon>
        <taxon>Rubritaleaceae</taxon>
        <taxon>Rubritalea</taxon>
    </lineage>
</organism>
<evidence type="ECO:0000256" key="2">
    <source>
        <dbReference type="SAM" id="MobiDB-lite"/>
    </source>
</evidence>
<comment type="caution">
    <text evidence="4">The sequence shown here is derived from an EMBL/GenBank/DDBJ whole genome shotgun (WGS) entry which is preliminary data.</text>
</comment>
<evidence type="ECO:0000313" key="5">
    <source>
        <dbReference type="Proteomes" id="UP000239907"/>
    </source>
</evidence>
<feature type="transmembrane region" description="Helical" evidence="3">
    <location>
        <begin position="48"/>
        <end position="67"/>
    </location>
</feature>
<name>A0A2S7U2A9_9BACT</name>
<keyword evidence="3" id="KW-0472">Membrane</keyword>
<reference evidence="4 5" key="1">
    <citation type="submission" date="2016-12" db="EMBL/GenBank/DDBJ databases">
        <title>Study of bacterial adaptation to deep sea.</title>
        <authorList>
            <person name="Song J."/>
            <person name="Yoshizawa S."/>
            <person name="Kogure K."/>
        </authorList>
    </citation>
    <scope>NUCLEOTIDE SEQUENCE [LARGE SCALE GENOMIC DNA]</scope>
    <source>
        <strain evidence="4 5">SAORIC-165</strain>
    </source>
</reference>
<feature type="coiled-coil region" evidence="1">
    <location>
        <begin position="74"/>
        <end position="126"/>
    </location>
</feature>
<protein>
    <submittedName>
        <fullName evidence="4">Uncharacterized protein</fullName>
    </submittedName>
</protein>
<proteinExistence type="predicted"/>
<feature type="compositionally biased region" description="Basic and acidic residues" evidence="2">
    <location>
        <begin position="129"/>
        <end position="168"/>
    </location>
</feature>
<dbReference type="Proteomes" id="UP000239907">
    <property type="component" value="Unassembled WGS sequence"/>
</dbReference>
<keyword evidence="1" id="KW-0175">Coiled coil</keyword>
<keyword evidence="3" id="KW-0812">Transmembrane</keyword>
<keyword evidence="3" id="KW-1133">Transmembrane helix</keyword>
<evidence type="ECO:0000256" key="1">
    <source>
        <dbReference type="SAM" id="Coils"/>
    </source>
</evidence>
<keyword evidence="5" id="KW-1185">Reference proteome</keyword>
<feature type="region of interest" description="Disordered" evidence="2">
    <location>
        <begin position="129"/>
        <end position="186"/>
    </location>
</feature>
<evidence type="ECO:0000313" key="4">
    <source>
        <dbReference type="EMBL" id="PQJ28571.1"/>
    </source>
</evidence>
<evidence type="ECO:0000256" key="3">
    <source>
        <dbReference type="SAM" id="Phobius"/>
    </source>
</evidence>
<gene>
    <name evidence="4" type="ORF">BSZ32_08650</name>
</gene>
<sequence length="186" mass="20423">MAEELDELAARLEQVANQPLAAPVAAPATSSRPHTRIQVKQPSSAPSIAIVIIALIILVAAGIAFVLNHSSNEKENLAQAKLQLQHKAQAKETELRKAADLKAAKVKQEQDRLAKHRAEMKRQQLILQDNRKLSEEEDRIAARAKAREFKREGAGQTRKESPGCEKSRSACGGTSDPRVRPPLLHQ</sequence>
<dbReference type="RefSeq" id="WP_105043070.1">
    <property type="nucleotide sequence ID" value="NZ_MQWA01000001.1"/>
</dbReference>
<dbReference type="EMBL" id="MQWA01000001">
    <property type="protein sequence ID" value="PQJ28571.1"/>
    <property type="molecule type" value="Genomic_DNA"/>
</dbReference>